<name>A0A0F9YRM5_9MICR</name>
<dbReference type="RefSeq" id="XP_024330989.1">
    <property type="nucleotide sequence ID" value="XM_024474879.1"/>
</dbReference>
<keyword evidence="2" id="KW-1185">Reference proteome</keyword>
<organism evidence="1 2">
    <name type="scientific">Vairimorpha ceranae</name>
    <dbReference type="NCBI Taxonomy" id="40302"/>
    <lineage>
        <taxon>Eukaryota</taxon>
        <taxon>Fungi</taxon>
        <taxon>Fungi incertae sedis</taxon>
        <taxon>Microsporidia</taxon>
        <taxon>Nosematidae</taxon>
        <taxon>Vairimorpha</taxon>
    </lineage>
</organism>
<dbReference type="VEuPathDB" id="MicrosporidiaDB:AAJ76_2700034074"/>
<dbReference type="Gene3D" id="1.10.472.10">
    <property type="entry name" value="Cyclin-like"/>
    <property type="match status" value="1"/>
</dbReference>
<evidence type="ECO:0000313" key="2">
    <source>
        <dbReference type="Proteomes" id="UP000034350"/>
    </source>
</evidence>
<dbReference type="EMBL" id="JPQZ01000027">
    <property type="protein sequence ID" value="KKO75247.1"/>
    <property type="molecule type" value="Genomic_DNA"/>
</dbReference>
<protein>
    <submittedName>
        <fullName evidence="1">Cyclin-like protein</fullName>
    </submittedName>
</protein>
<dbReference type="VEuPathDB" id="MicrosporidiaDB:G9O61_00g013290"/>
<accession>A0A0F9YRM5</accession>
<dbReference type="Proteomes" id="UP000034350">
    <property type="component" value="Unassembled WGS sequence"/>
</dbReference>
<dbReference type="OrthoDB" id="10264655at2759"/>
<dbReference type="SUPFAM" id="SSF47954">
    <property type="entry name" value="Cyclin-like"/>
    <property type="match status" value="2"/>
</dbReference>
<dbReference type="InterPro" id="IPR036915">
    <property type="entry name" value="Cyclin-like_sf"/>
</dbReference>
<dbReference type="VEuPathDB" id="MicrosporidiaDB:NCER_101284"/>
<dbReference type="AlphaFoldDB" id="A0A0F9YRM5"/>
<dbReference type="GeneID" id="36319807"/>
<dbReference type="OMA" id="ELHACIA"/>
<proteinExistence type="predicted"/>
<gene>
    <name evidence="1" type="ORF">AAJ76_2700034074</name>
</gene>
<sequence>MLKYYKDIEKIILTCKKIGCTQKIVQYSVSIFKLYVNNSKDEDVDSVIAASILLGCKISNYIIDINRLTKNKSKVIEIEFDICKVLDFDFNQEDIYTKLVCYLTKYNISQDVAQYVWIFINDSVFIDVSKYDYDSIILACINLACLVFDIDNKIEVNNSVKEIMNSILCVYEKN</sequence>
<comment type="caution">
    <text evidence="1">The sequence shown here is derived from an EMBL/GenBank/DDBJ whole genome shotgun (WGS) entry which is preliminary data.</text>
</comment>
<reference evidence="1 2" key="1">
    <citation type="journal article" date="2015" name="Environ. Microbiol.">
        <title>Genome analyses suggest the presence of polyploidy and recent human-driven expansions in eight global populations of the honeybee pathogen Nosema ceranae.</title>
        <authorList>
            <person name="Pelin A."/>
            <person name="Selman M."/>
            <person name="Aris-Brosou S."/>
            <person name="Farinelli L."/>
            <person name="Corradi N."/>
        </authorList>
    </citation>
    <scope>NUCLEOTIDE SEQUENCE [LARGE SCALE GENOMIC DNA]</scope>
    <source>
        <strain evidence="1 2">PA08 1199</strain>
    </source>
</reference>
<evidence type="ECO:0000313" key="1">
    <source>
        <dbReference type="EMBL" id="KKO75247.1"/>
    </source>
</evidence>